<name>A0A0L7CXV7_BIFBR</name>
<dbReference type="RefSeq" id="WP_052787329.1">
    <property type="nucleotide sequence ID" value="NZ_AVQC01000015.1"/>
</dbReference>
<comment type="caution">
    <text evidence="2">The sequence shown here is derived from an EMBL/GenBank/DDBJ whole genome shotgun (WGS) entry which is preliminary data.</text>
</comment>
<evidence type="ECO:0000313" key="2">
    <source>
        <dbReference type="EMBL" id="KOA64441.1"/>
    </source>
</evidence>
<dbReference type="Proteomes" id="UP000036802">
    <property type="component" value="Unassembled WGS sequence"/>
</dbReference>
<protein>
    <recommendedName>
        <fullName evidence="4">Phage minor structural protein</fullName>
    </recommendedName>
</protein>
<evidence type="ECO:0008006" key="4">
    <source>
        <dbReference type="Google" id="ProtNLM"/>
    </source>
</evidence>
<organism evidence="2 3">
    <name type="scientific">Bifidobacterium breve MCC 1114</name>
    <dbReference type="NCBI Taxonomy" id="1365964"/>
    <lineage>
        <taxon>Bacteria</taxon>
        <taxon>Bacillati</taxon>
        <taxon>Actinomycetota</taxon>
        <taxon>Actinomycetes</taxon>
        <taxon>Bifidobacteriales</taxon>
        <taxon>Bifidobacteriaceae</taxon>
        <taxon>Bifidobacterium</taxon>
    </lineage>
</organism>
<evidence type="ECO:0000256" key="1">
    <source>
        <dbReference type="SAM" id="MobiDB-lite"/>
    </source>
</evidence>
<accession>A0A0L7CXV7</accession>
<reference evidence="2 3" key="1">
    <citation type="journal article" date="2015" name="Int J Genomics">
        <title>Comparative Genomics Revealed Genetic Diversity and Species/Strain-Level Differences in Carbohydrate Metabolism of Three Probiotic Bifidobacterial Species.</title>
        <authorList>
            <person name="Odamaki T."/>
            <person name="Horigome A."/>
            <person name="Sugahara H."/>
            <person name="Hashikura N."/>
            <person name="Minami J."/>
            <person name="Xiao J.Z."/>
            <person name="Abe F."/>
        </authorList>
    </citation>
    <scope>NUCLEOTIDE SEQUENCE [LARGE SCALE GENOMIC DNA]</scope>
    <source>
        <strain evidence="2 3">MCC 1114</strain>
    </source>
</reference>
<sequence>MVDFITAIAGACGVAFGAAVQAVVAWFNNKATHEEHSVDMLREAQTELKDTMADMNLLWEHNRALIDHIYRGAPPPPPNPPEGLFKHDN</sequence>
<dbReference type="AlphaFoldDB" id="A0A0L7CXV7"/>
<evidence type="ECO:0000313" key="3">
    <source>
        <dbReference type="Proteomes" id="UP000036802"/>
    </source>
</evidence>
<gene>
    <name evidence="2" type="ORF">BBM1114_08325</name>
</gene>
<dbReference type="EMBL" id="AVQC01000015">
    <property type="protein sequence ID" value="KOA64441.1"/>
    <property type="molecule type" value="Genomic_DNA"/>
</dbReference>
<dbReference type="PATRIC" id="fig|1365964.3.peg.1687"/>
<proteinExistence type="predicted"/>
<feature type="region of interest" description="Disordered" evidence="1">
    <location>
        <begin position="70"/>
        <end position="89"/>
    </location>
</feature>